<protein>
    <recommendedName>
        <fullName evidence="4">ATP synthase I</fullName>
    </recommendedName>
</protein>
<dbReference type="Proteomes" id="UP000541636">
    <property type="component" value="Unassembled WGS sequence"/>
</dbReference>
<dbReference type="EMBL" id="JAAZQD010000005">
    <property type="protein sequence ID" value="NKZ39843.1"/>
    <property type="molecule type" value="Genomic_DNA"/>
</dbReference>
<evidence type="ECO:0008006" key="4">
    <source>
        <dbReference type="Google" id="ProtNLM"/>
    </source>
</evidence>
<feature type="transmembrane region" description="Helical" evidence="1">
    <location>
        <begin position="97"/>
        <end position="116"/>
    </location>
</feature>
<evidence type="ECO:0000313" key="3">
    <source>
        <dbReference type="Proteomes" id="UP000541636"/>
    </source>
</evidence>
<reference evidence="2 3" key="1">
    <citation type="journal article" date="2017" name="Int. J. Syst. Evol. Microbiol.">
        <title>Oleiagrimonas citrea sp. nov., a marine bacterium isolated from tidal flat sediment and emended description of the genus Oleiagrimonas Fang et al. 2015 and Oleiagrimonas soli.</title>
        <authorList>
            <person name="Yang S.H."/>
            <person name="Seo H.S."/>
            <person name="Seong C.N."/>
            <person name="Kwon K.K."/>
        </authorList>
    </citation>
    <scope>NUCLEOTIDE SEQUENCE [LARGE SCALE GENOMIC DNA]</scope>
    <source>
        <strain evidence="2 3">MEBiC09124</strain>
    </source>
</reference>
<dbReference type="AlphaFoldDB" id="A0A846ZQZ6"/>
<evidence type="ECO:0000256" key="1">
    <source>
        <dbReference type="SAM" id="Phobius"/>
    </source>
</evidence>
<accession>A0A846ZQZ6</accession>
<proteinExistence type="predicted"/>
<keyword evidence="1" id="KW-1133">Transmembrane helix</keyword>
<gene>
    <name evidence="2" type="ORF">HF690_12880</name>
</gene>
<name>A0A846ZQZ6_9GAMM</name>
<keyword evidence="1" id="KW-0812">Transmembrane</keyword>
<keyword evidence="1" id="KW-0472">Membrane</keyword>
<evidence type="ECO:0000313" key="2">
    <source>
        <dbReference type="EMBL" id="NKZ39843.1"/>
    </source>
</evidence>
<feature type="transmembrane region" description="Helical" evidence="1">
    <location>
        <begin position="12"/>
        <end position="32"/>
    </location>
</feature>
<sequence length="120" mass="12490">MLNSLAAGRRLALRLVLWQLGVAAMAGFIFLIQGRRAALAALAGALVVALGNALAGARAFSPGGAGVALARLILGTLLKWAVVFTGVYVIMVRWQLPPAPAIAGLIMAVLVNLFALRFKQ</sequence>
<organism evidence="2 3">
    <name type="scientific">Oleiagrimonas citrea</name>
    <dbReference type="NCBI Taxonomy" id="1665687"/>
    <lineage>
        <taxon>Bacteria</taxon>
        <taxon>Pseudomonadati</taxon>
        <taxon>Pseudomonadota</taxon>
        <taxon>Gammaproteobacteria</taxon>
        <taxon>Lysobacterales</taxon>
        <taxon>Rhodanobacteraceae</taxon>
        <taxon>Oleiagrimonas</taxon>
    </lineage>
</organism>
<feature type="transmembrane region" description="Helical" evidence="1">
    <location>
        <begin position="38"/>
        <end position="57"/>
    </location>
</feature>
<keyword evidence="3" id="KW-1185">Reference proteome</keyword>
<comment type="caution">
    <text evidence="2">The sequence shown here is derived from an EMBL/GenBank/DDBJ whole genome shotgun (WGS) entry which is preliminary data.</text>
</comment>
<dbReference type="RefSeq" id="WP_113065680.1">
    <property type="nucleotide sequence ID" value="NZ_JAAZQD010000005.1"/>
</dbReference>
<feature type="transmembrane region" description="Helical" evidence="1">
    <location>
        <begin position="69"/>
        <end position="91"/>
    </location>
</feature>